<evidence type="ECO:0000313" key="2">
    <source>
        <dbReference type="Proteomes" id="UP000798662"/>
    </source>
</evidence>
<evidence type="ECO:0000313" key="1">
    <source>
        <dbReference type="EMBL" id="KAK1868926.1"/>
    </source>
</evidence>
<protein>
    <submittedName>
        <fullName evidence="1">Uncharacterized protein</fullName>
    </submittedName>
</protein>
<dbReference type="EMBL" id="CM020620">
    <property type="protein sequence ID" value="KAK1868926.1"/>
    <property type="molecule type" value="Genomic_DNA"/>
</dbReference>
<name>A0ACC3CGM8_PYRYE</name>
<dbReference type="Proteomes" id="UP000798662">
    <property type="component" value="Chromosome 3"/>
</dbReference>
<reference evidence="1" key="1">
    <citation type="submission" date="2019-11" db="EMBL/GenBank/DDBJ databases">
        <title>Nori genome reveals adaptations in red seaweeds to the harsh intertidal environment.</title>
        <authorList>
            <person name="Wang D."/>
            <person name="Mao Y."/>
        </authorList>
    </citation>
    <scope>NUCLEOTIDE SEQUENCE</scope>
    <source>
        <tissue evidence="1">Gametophyte</tissue>
    </source>
</reference>
<keyword evidence="2" id="KW-1185">Reference proteome</keyword>
<comment type="caution">
    <text evidence="1">The sequence shown here is derived from an EMBL/GenBank/DDBJ whole genome shotgun (WGS) entry which is preliminary data.</text>
</comment>
<accession>A0ACC3CGM8</accession>
<organism evidence="1 2">
    <name type="scientific">Pyropia yezoensis</name>
    <name type="common">Susabi-nori</name>
    <name type="synonym">Porphyra yezoensis</name>
    <dbReference type="NCBI Taxonomy" id="2788"/>
    <lineage>
        <taxon>Eukaryota</taxon>
        <taxon>Rhodophyta</taxon>
        <taxon>Bangiophyceae</taxon>
        <taxon>Bangiales</taxon>
        <taxon>Bangiaceae</taxon>
        <taxon>Pyropia</taxon>
    </lineage>
</organism>
<sequence length="120" mass="13068">MDDGDDGVLLDNMDEDAHQPVPFGVITGIGTLYHAPFANMAVEDAVQGMFRRVAKLGGMFCSDNVADTVHTSGTQVTAMVEAAHNVGRRAQALLGPVHTMTLLRIMRLLRSELECRSNLW</sequence>
<gene>
    <name evidence="1" type="ORF">I4F81_011408</name>
</gene>
<proteinExistence type="predicted"/>